<dbReference type="Pfam" id="PF03721">
    <property type="entry name" value="UDPG_MGDP_dh_N"/>
    <property type="match status" value="1"/>
</dbReference>
<evidence type="ECO:0000256" key="1">
    <source>
        <dbReference type="ARBA" id="ARBA00004701"/>
    </source>
</evidence>
<feature type="domain" description="UDP-glucose/GDP-mannose dehydrogenase C-terminal" evidence="11">
    <location>
        <begin position="333"/>
        <end position="434"/>
    </location>
</feature>
<comment type="similarity">
    <text evidence="2 7">Belongs to the UDP-glucose/GDP-mannose dehydrogenase family.</text>
</comment>
<protein>
    <recommendedName>
        <fullName evidence="3 7">UDP-glucose 6-dehydrogenase</fullName>
        <ecNumber evidence="3 7">1.1.1.22</ecNumber>
    </recommendedName>
</protein>
<dbReference type="InterPro" id="IPR014026">
    <property type="entry name" value="UDP-Glc/GDP-Man_DH_dimer"/>
</dbReference>
<evidence type="ECO:0000313" key="13">
    <source>
        <dbReference type="Proteomes" id="UP000319094"/>
    </source>
</evidence>
<comment type="caution">
    <text evidence="12">The sequence shown here is derived from an EMBL/GenBank/DDBJ whole genome shotgun (WGS) entry which is preliminary data.</text>
</comment>
<dbReference type="SMART" id="SM00984">
    <property type="entry name" value="UDPG_MGDP_dh_C"/>
    <property type="match status" value="1"/>
</dbReference>
<feature type="binding site" evidence="9">
    <location>
        <begin position="266"/>
        <end position="270"/>
    </location>
    <ligand>
        <name>substrate</name>
    </ligand>
</feature>
<dbReference type="GO" id="GO:0006065">
    <property type="term" value="P:UDP-glucuronate biosynthetic process"/>
    <property type="evidence" value="ECO:0007669"/>
    <property type="project" value="UniProtKB-UniPathway"/>
</dbReference>
<dbReference type="InterPro" id="IPR014027">
    <property type="entry name" value="UDP-Glc/GDP-Man_DH_C"/>
</dbReference>
<dbReference type="InterPro" id="IPR001732">
    <property type="entry name" value="UDP-Glc/GDP-Man_DH_N"/>
</dbReference>
<dbReference type="GO" id="GO:0051287">
    <property type="term" value="F:NAD binding"/>
    <property type="evidence" value="ECO:0007669"/>
    <property type="project" value="InterPro"/>
</dbReference>
<dbReference type="PANTHER" id="PTHR43750">
    <property type="entry name" value="UDP-GLUCOSE 6-DEHYDROGENASE TUAD"/>
    <property type="match status" value="1"/>
</dbReference>
<evidence type="ECO:0000256" key="2">
    <source>
        <dbReference type="ARBA" id="ARBA00006601"/>
    </source>
</evidence>
<sequence>MSGPTTPLSISVIGCGYLGTVHAVAMAALGHDVVGIDVSDERIALLASGEAPFFEPGLPERLTAGLASGRLRFSTDIAVAATADLHFVCVGTPQSEGSDAADLRALFSATEVLIPHLRPGSVVAGKSTVPVGTAARLSGLVEGAGATLVWNPEFLREGRAIADSLSPDRIVVGVSAVEESGPSASAGSSGALNMLRRAYATMLELGTPLVVTDLPTAELVKGAANAYLATRISFMNAMADVAERAGADVVGLAEALGHDERIGPHYLRAGIGFGGGCLPKDIRAFAARATELGAAAPAALLAQVDEINLGQRARIVEAVAEHFGGSVVGRRVTVLGAAFKPESDDIRDSPAIDIARALHRLGSIVTLTDPAALPNVAGRYPELSLEASLDHALRDAECLVLATEWAEYRLLDPVRAGALVAGRTVFDGRNCLDREAWSAAGWKYRGIGRR</sequence>
<feature type="binding site" evidence="10">
    <location>
        <position position="280"/>
    </location>
    <ligand>
        <name>NAD(+)</name>
        <dbReference type="ChEBI" id="CHEBI:57540"/>
    </ligand>
</feature>
<feature type="binding site" evidence="10">
    <location>
        <position position="92"/>
    </location>
    <ligand>
        <name>NAD(+)</name>
        <dbReference type="ChEBI" id="CHEBI:57540"/>
    </ligand>
</feature>
<evidence type="ECO:0000256" key="5">
    <source>
        <dbReference type="ARBA" id="ARBA00023027"/>
    </source>
</evidence>
<dbReference type="Proteomes" id="UP000319094">
    <property type="component" value="Unassembled WGS sequence"/>
</dbReference>
<dbReference type="EMBL" id="VFON01000001">
    <property type="protein sequence ID" value="TQL44495.1"/>
    <property type="molecule type" value="Genomic_DNA"/>
</dbReference>
<dbReference type="InterPro" id="IPR008927">
    <property type="entry name" value="6-PGluconate_DH-like_C_sf"/>
</dbReference>
<feature type="binding site" evidence="10">
    <location>
        <position position="128"/>
    </location>
    <ligand>
        <name>NAD(+)</name>
        <dbReference type="ChEBI" id="CHEBI:57540"/>
    </ligand>
</feature>
<evidence type="ECO:0000256" key="7">
    <source>
        <dbReference type="PIRNR" id="PIRNR000124"/>
    </source>
</evidence>
<feature type="binding site" evidence="9">
    <location>
        <begin position="154"/>
        <end position="157"/>
    </location>
    <ligand>
        <name>substrate</name>
    </ligand>
</feature>
<keyword evidence="13" id="KW-1185">Reference proteome</keyword>
<evidence type="ECO:0000256" key="9">
    <source>
        <dbReference type="PIRSR" id="PIRSR500134-2"/>
    </source>
</evidence>
<dbReference type="InterPro" id="IPR036220">
    <property type="entry name" value="UDP-Glc/GDP-Man_DH_C_sf"/>
</dbReference>
<feature type="binding site" evidence="10">
    <location>
        <position position="157"/>
    </location>
    <ligand>
        <name>NAD(+)</name>
        <dbReference type="ChEBI" id="CHEBI:57540"/>
    </ligand>
</feature>
<dbReference type="PIRSF" id="PIRSF500134">
    <property type="entry name" value="UDPglc_DH_bac"/>
    <property type="match status" value="1"/>
</dbReference>
<proteinExistence type="inferred from homology"/>
<evidence type="ECO:0000256" key="4">
    <source>
        <dbReference type="ARBA" id="ARBA00023002"/>
    </source>
</evidence>
<keyword evidence="5 7" id="KW-0520">NAD</keyword>
<dbReference type="RefSeq" id="WP_246055876.1">
    <property type="nucleotide sequence ID" value="NZ_BAAAUY010000020.1"/>
</dbReference>
<dbReference type="SUPFAM" id="SSF52413">
    <property type="entry name" value="UDP-glucose/GDP-mannose dehydrogenase C-terminal domain"/>
    <property type="match status" value="1"/>
</dbReference>
<feature type="binding site" evidence="10">
    <location>
        <position position="42"/>
    </location>
    <ligand>
        <name>NAD(+)</name>
        <dbReference type="ChEBI" id="CHEBI:57540"/>
    </ligand>
</feature>
<dbReference type="GO" id="GO:0003979">
    <property type="term" value="F:UDP-glucose 6-dehydrogenase activity"/>
    <property type="evidence" value="ECO:0007669"/>
    <property type="project" value="UniProtKB-EC"/>
</dbReference>
<accession>A0A542Y8T6</accession>
<dbReference type="PIRSF" id="PIRSF000124">
    <property type="entry name" value="UDPglc_GDPman_dh"/>
    <property type="match status" value="1"/>
</dbReference>
<dbReference type="SUPFAM" id="SSF51735">
    <property type="entry name" value="NAD(P)-binding Rossmann-fold domains"/>
    <property type="match status" value="1"/>
</dbReference>
<keyword evidence="4 7" id="KW-0560">Oxidoreductase</keyword>
<feature type="binding site" evidence="9">
    <location>
        <position position="340"/>
    </location>
    <ligand>
        <name>substrate</name>
    </ligand>
</feature>
<name>A0A542Y8T6_9MICO</name>
<feature type="active site" description="Nucleophile" evidence="8">
    <location>
        <position position="277"/>
    </location>
</feature>
<organism evidence="12 13">
    <name type="scientific">Leucobacter komagatae</name>
    <dbReference type="NCBI Taxonomy" id="55969"/>
    <lineage>
        <taxon>Bacteria</taxon>
        <taxon>Bacillati</taxon>
        <taxon>Actinomycetota</taxon>
        <taxon>Actinomycetes</taxon>
        <taxon>Micrococcales</taxon>
        <taxon>Microbacteriaceae</taxon>
        <taxon>Leucobacter</taxon>
    </lineage>
</organism>
<dbReference type="InterPro" id="IPR036291">
    <property type="entry name" value="NAD(P)-bd_dom_sf"/>
</dbReference>
<dbReference type="Pfam" id="PF00984">
    <property type="entry name" value="UDPG_MGDP_dh"/>
    <property type="match status" value="1"/>
</dbReference>
<evidence type="ECO:0000256" key="8">
    <source>
        <dbReference type="PIRSR" id="PIRSR500134-1"/>
    </source>
</evidence>
<dbReference type="NCBIfam" id="TIGR03026">
    <property type="entry name" value="NDP-sugDHase"/>
    <property type="match status" value="1"/>
</dbReference>
<dbReference type="InterPro" id="IPR028357">
    <property type="entry name" value="UDPglc_DH_bac"/>
</dbReference>
<comment type="catalytic activity">
    <reaction evidence="6 7">
        <text>UDP-alpha-D-glucose + 2 NAD(+) + H2O = UDP-alpha-D-glucuronate + 2 NADH + 3 H(+)</text>
        <dbReference type="Rhea" id="RHEA:23596"/>
        <dbReference type="ChEBI" id="CHEBI:15377"/>
        <dbReference type="ChEBI" id="CHEBI:15378"/>
        <dbReference type="ChEBI" id="CHEBI:57540"/>
        <dbReference type="ChEBI" id="CHEBI:57945"/>
        <dbReference type="ChEBI" id="CHEBI:58052"/>
        <dbReference type="ChEBI" id="CHEBI:58885"/>
        <dbReference type="EC" id="1.1.1.22"/>
    </reaction>
</comment>
<dbReference type="AlphaFoldDB" id="A0A542Y8T6"/>
<reference evidence="12 13" key="1">
    <citation type="submission" date="2019-06" db="EMBL/GenBank/DDBJ databases">
        <title>Sequencing the genomes of 1000 actinobacteria strains.</title>
        <authorList>
            <person name="Klenk H.-P."/>
        </authorList>
    </citation>
    <scope>NUCLEOTIDE SEQUENCE [LARGE SCALE GENOMIC DNA]</scope>
    <source>
        <strain evidence="12 13">DSM 8803</strain>
    </source>
</reference>
<dbReference type="Pfam" id="PF03720">
    <property type="entry name" value="UDPG_MGDP_dh_C"/>
    <property type="match status" value="1"/>
</dbReference>
<feature type="binding site" evidence="9">
    <location>
        <position position="221"/>
    </location>
    <ligand>
        <name>substrate</name>
    </ligand>
</feature>
<gene>
    <name evidence="12" type="ORF">FB468_2554</name>
</gene>
<dbReference type="GO" id="GO:0000271">
    <property type="term" value="P:polysaccharide biosynthetic process"/>
    <property type="evidence" value="ECO:0007669"/>
    <property type="project" value="InterPro"/>
</dbReference>
<comment type="pathway">
    <text evidence="1">Nucleotide-sugar biosynthesis; UDP-alpha-D-glucuronate biosynthesis; UDP-alpha-D-glucuronate from UDP-alpha-D-glucose: step 1/1.</text>
</comment>
<feature type="binding site" evidence="9">
    <location>
        <position position="274"/>
    </location>
    <ligand>
        <name>substrate</name>
    </ligand>
</feature>
<dbReference type="PANTHER" id="PTHR43750:SF3">
    <property type="entry name" value="UDP-GLUCOSE 6-DEHYDROGENASE TUAD"/>
    <property type="match status" value="1"/>
</dbReference>
<dbReference type="Gene3D" id="1.20.5.100">
    <property type="entry name" value="Cytochrome c1, transmembrane anchor, C-terminal"/>
    <property type="match status" value="1"/>
</dbReference>
<dbReference type="SUPFAM" id="SSF48179">
    <property type="entry name" value="6-phosphogluconate dehydrogenase C-terminal domain-like"/>
    <property type="match status" value="1"/>
</dbReference>
<evidence type="ECO:0000259" key="11">
    <source>
        <dbReference type="SMART" id="SM00984"/>
    </source>
</evidence>
<dbReference type="InterPro" id="IPR017476">
    <property type="entry name" value="UDP-Glc/GDP-Man"/>
</dbReference>
<dbReference type="EC" id="1.1.1.22" evidence="3 7"/>
<feature type="binding site" evidence="10">
    <location>
        <position position="347"/>
    </location>
    <ligand>
        <name>NAD(+)</name>
        <dbReference type="ChEBI" id="CHEBI:57540"/>
    </ligand>
</feature>
<dbReference type="Gene3D" id="3.40.50.720">
    <property type="entry name" value="NAD(P)-binding Rossmann-like Domain"/>
    <property type="match status" value="2"/>
</dbReference>
<evidence type="ECO:0000256" key="6">
    <source>
        <dbReference type="ARBA" id="ARBA00047473"/>
    </source>
</evidence>
<dbReference type="UniPathway" id="UPA00038">
    <property type="reaction ID" value="UER00491"/>
</dbReference>
<evidence type="ECO:0000256" key="3">
    <source>
        <dbReference type="ARBA" id="ARBA00012954"/>
    </source>
</evidence>
<feature type="binding site" evidence="10">
    <location>
        <position position="37"/>
    </location>
    <ligand>
        <name>NAD(+)</name>
        <dbReference type="ChEBI" id="CHEBI:57540"/>
    </ligand>
</feature>
<evidence type="ECO:0000313" key="12">
    <source>
        <dbReference type="EMBL" id="TQL44495.1"/>
    </source>
</evidence>
<evidence type="ECO:0000256" key="10">
    <source>
        <dbReference type="PIRSR" id="PIRSR500134-3"/>
    </source>
</evidence>